<dbReference type="InterPro" id="IPR000667">
    <property type="entry name" value="Peptidase_S13"/>
</dbReference>
<protein>
    <submittedName>
        <fullName evidence="3">D-alanyl-D-alanine carboxypeptidase, serine-type, PBP4 family</fullName>
    </submittedName>
</protein>
<proteinExistence type="inferred from homology"/>
<evidence type="ECO:0000313" key="3">
    <source>
        <dbReference type="EMBL" id="AGB01162.1"/>
    </source>
</evidence>
<sequence length="527" mass="55207" precursor="true">MSPDLHRRHLTGMSMGLLLVLFIAAAGCSGTANPATTSPSGFEEDLAAITSAPQYTHVSWGLIVVDPSTGQTLYAKNADRMFIPASTTKLFSSAAVLEALGPDYRIKTPVYAVGKADTNGNLDGNLVLVASGDPTMGGRTLPDGTIEFTDSDHSESRALLTKTDPVSGLNDLARQVKAAGITKVSDVVIDDRLFANYQGDVMALLSPIVINENIVDLSITPGAPGTAPNVVMRPQTSLYTFDNQATTGPAGSTTLLDAGEVPAGTIVLVGTIPADAGTVNKSVSILNPAAFARTLFIEALQRQGVAVAAPVTGDNPATKLPAAGSYSSAKKVAELTSPPLSEDVKLTLKVSQNMHANYYVMLLALADNKTTYYDGMRKEGRVLRSLGLDTTALSLGDGAGGDRVDFVSPSAVAQLLTLMSKRPYADQYIRAQPILGVDGSTVHHCAPGNPACGRVYAKTGTYSYPDPLNEGRNILISKGLAGYVDTKSGKRLVFAEYVNNVPISDTVNGTSVGIDLGSIAGLIYRYY</sequence>
<dbReference type="Gene3D" id="3.40.710.10">
    <property type="entry name" value="DD-peptidase/beta-lactamase superfamily"/>
    <property type="match status" value="2"/>
</dbReference>
<dbReference type="Pfam" id="PF02113">
    <property type="entry name" value="Peptidase_S13"/>
    <property type="match status" value="1"/>
</dbReference>
<dbReference type="Gene3D" id="3.50.80.20">
    <property type="entry name" value="D-Ala-D-Ala carboxypeptidase C, peptidase S13"/>
    <property type="match status" value="1"/>
</dbReference>
<dbReference type="GO" id="GO:0004185">
    <property type="term" value="F:serine-type carboxypeptidase activity"/>
    <property type="evidence" value="ECO:0007669"/>
    <property type="project" value="InterPro"/>
</dbReference>
<reference evidence="4" key="1">
    <citation type="submission" date="2011-12" db="EMBL/GenBank/DDBJ databases">
        <title>Complete sequence of Methanoregula formicicum SMSP.</title>
        <authorList>
            <person name="Lucas S."/>
            <person name="Han J."/>
            <person name="Lapidus A."/>
            <person name="Cheng J.-F."/>
            <person name="Goodwin L."/>
            <person name="Pitluck S."/>
            <person name="Peters L."/>
            <person name="Ovchinnikova G."/>
            <person name="Teshima H."/>
            <person name="Detter J.C."/>
            <person name="Han C."/>
            <person name="Tapia R."/>
            <person name="Land M."/>
            <person name="Hauser L."/>
            <person name="Kyrpides N."/>
            <person name="Ivanova N."/>
            <person name="Pagani I."/>
            <person name="Imachi H."/>
            <person name="Tamaki H."/>
            <person name="Sekiguchi Y."/>
            <person name="Kamagata Y."/>
            <person name="Cadillo-Quiroz H."/>
            <person name="Zinder S."/>
            <person name="Liu W.-T."/>
            <person name="Woyke T."/>
        </authorList>
    </citation>
    <scope>NUCLEOTIDE SEQUENCE [LARGE SCALE GENOMIC DNA]</scope>
    <source>
        <strain evidence="4">DSM 22288 / NBRC 105244 / SMSP</strain>
    </source>
</reference>
<keyword evidence="2" id="KW-0378">Hydrolase</keyword>
<name>L0H8W6_METFS</name>
<dbReference type="InterPro" id="IPR012338">
    <property type="entry name" value="Beta-lactam/transpept-like"/>
</dbReference>
<organism evidence="3 4">
    <name type="scientific">Methanoregula formicica (strain DSM 22288 / NBRC 105244 / SMSP)</name>
    <dbReference type="NCBI Taxonomy" id="593750"/>
    <lineage>
        <taxon>Archaea</taxon>
        <taxon>Methanobacteriati</taxon>
        <taxon>Methanobacteriota</taxon>
        <taxon>Stenosarchaea group</taxon>
        <taxon>Methanomicrobia</taxon>
        <taxon>Methanomicrobiales</taxon>
        <taxon>Methanoregulaceae</taxon>
        <taxon>Methanoregula</taxon>
    </lineage>
</organism>
<gene>
    <name evidence="3" type="ordered locus">Metfor_0076</name>
</gene>
<keyword evidence="4" id="KW-1185">Reference proteome</keyword>
<dbReference type="InParanoid" id="L0H8W6"/>
<keyword evidence="3" id="KW-0121">Carboxypeptidase</keyword>
<evidence type="ECO:0000313" key="4">
    <source>
        <dbReference type="Proteomes" id="UP000010824"/>
    </source>
</evidence>
<dbReference type="GO" id="GO:0000270">
    <property type="term" value="P:peptidoglycan metabolic process"/>
    <property type="evidence" value="ECO:0007669"/>
    <property type="project" value="TreeGrafter"/>
</dbReference>
<dbReference type="RefSeq" id="WP_015284126.1">
    <property type="nucleotide sequence ID" value="NC_019943.1"/>
</dbReference>
<dbReference type="SUPFAM" id="SSF56601">
    <property type="entry name" value="beta-lactamase/transpeptidase-like"/>
    <property type="match status" value="1"/>
</dbReference>
<dbReference type="HOGENOM" id="CLU_017692_1_0_2"/>
<keyword evidence="3" id="KW-0645">Protease</keyword>
<dbReference type="EMBL" id="CP003167">
    <property type="protein sequence ID" value="AGB01162.1"/>
    <property type="molecule type" value="Genomic_DNA"/>
</dbReference>
<dbReference type="KEGG" id="mfo:Metfor_0076"/>
<accession>L0H8W6</accession>
<dbReference type="PRINTS" id="PR00922">
    <property type="entry name" value="DADACBPTASE3"/>
</dbReference>
<reference evidence="3 4" key="2">
    <citation type="journal article" date="2014" name="Genome Announc.">
        <title>Complete Genome Sequence of Methanoregula formicica SMSPT, a Mesophilic Hydrogenotrophic Methanogen Isolated from a Methanogenic Upflow Anaerobic Sludge Blanket Reactor.</title>
        <authorList>
            <person name="Yamamoto K."/>
            <person name="Tamaki H."/>
            <person name="Cadillo-Quiroz H."/>
            <person name="Imachi H."/>
            <person name="Kyrpides N."/>
            <person name="Woyke T."/>
            <person name="Goodwin L."/>
            <person name="Zinder S.H."/>
            <person name="Kamagata Y."/>
            <person name="Liu W.T."/>
        </authorList>
    </citation>
    <scope>NUCLEOTIDE SEQUENCE [LARGE SCALE GENOMIC DNA]</scope>
    <source>
        <strain evidence="4">DSM 22288 / NBRC 105244 / SMSP</strain>
    </source>
</reference>
<dbReference type="OrthoDB" id="168177at2157"/>
<dbReference type="STRING" id="593750.Metfor_0076"/>
<comment type="similarity">
    <text evidence="1">Belongs to the peptidase S13 family.</text>
</comment>
<dbReference type="PANTHER" id="PTHR30023:SF0">
    <property type="entry name" value="PENICILLIN-SENSITIVE CARBOXYPEPTIDASE A"/>
    <property type="match status" value="1"/>
</dbReference>
<evidence type="ECO:0000256" key="2">
    <source>
        <dbReference type="ARBA" id="ARBA00022801"/>
    </source>
</evidence>
<dbReference type="eggNOG" id="arCOG06756">
    <property type="taxonomic scope" value="Archaea"/>
</dbReference>
<dbReference type="Proteomes" id="UP000010824">
    <property type="component" value="Chromosome"/>
</dbReference>
<dbReference type="PANTHER" id="PTHR30023">
    <property type="entry name" value="D-ALANYL-D-ALANINE CARBOXYPEPTIDASE"/>
    <property type="match status" value="1"/>
</dbReference>
<dbReference type="PROSITE" id="PS51257">
    <property type="entry name" value="PROKAR_LIPOPROTEIN"/>
    <property type="match status" value="1"/>
</dbReference>
<dbReference type="NCBIfam" id="TIGR00666">
    <property type="entry name" value="PBP4"/>
    <property type="match status" value="1"/>
</dbReference>
<dbReference type="AlphaFoldDB" id="L0H8W6"/>
<dbReference type="GO" id="GO:0006508">
    <property type="term" value="P:proteolysis"/>
    <property type="evidence" value="ECO:0007669"/>
    <property type="project" value="InterPro"/>
</dbReference>
<dbReference type="GeneID" id="14308749"/>
<evidence type="ECO:0000256" key="1">
    <source>
        <dbReference type="ARBA" id="ARBA00006096"/>
    </source>
</evidence>